<dbReference type="KEGG" id="aym:YM304_09030"/>
<gene>
    <name evidence="2" type="ORF">YM304_09030</name>
</gene>
<evidence type="ECO:0000256" key="1">
    <source>
        <dbReference type="SAM" id="MobiDB-lite"/>
    </source>
</evidence>
<feature type="region of interest" description="Disordered" evidence="1">
    <location>
        <begin position="43"/>
        <end position="66"/>
    </location>
</feature>
<organism evidence="2 3">
    <name type="scientific">Ilumatobacter coccineus (strain NBRC 103263 / KCTC 29153 / YM16-304)</name>
    <dbReference type="NCBI Taxonomy" id="1313172"/>
    <lineage>
        <taxon>Bacteria</taxon>
        <taxon>Bacillati</taxon>
        <taxon>Actinomycetota</taxon>
        <taxon>Acidimicrobiia</taxon>
        <taxon>Acidimicrobiales</taxon>
        <taxon>Ilumatobacteraceae</taxon>
        <taxon>Ilumatobacter</taxon>
    </lineage>
</organism>
<protein>
    <submittedName>
        <fullName evidence="2">Uncharacterized protein</fullName>
    </submittedName>
</protein>
<dbReference type="AlphaFoldDB" id="A0A6C7E2A3"/>
<keyword evidence="3" id="KW-1185">Reference proteome</keyword>
<dbReference type="Proteomes" id="UP000011863">
    <property type="component" value="Chromosome"/>
</dbReference>
<name>A0A6C7E2A3_ILUCY</name>
<dbReference type="OrthoDB" id="9983817at2"/>
<dbReference type="EMBL" id="AP012057">
    <property type="protein sequence ID" value="BAN01217.1"/>
    <property type="molecule type" value="Genomic_DNA"/>
</dbReference>
<accession>A0A6C7E2A3</accession>
<evidence type="ECO:0000313" key="2">
    <source>
        <dbReference type="EMBL" id="BAN01217.1"/>
    </source>
</evidence>
<dbReference type="RefSeq" id="WP_015440464.1">
    <property type="nucleotide sequence ID" value="NC_020520.1"/>
</dbReference>
<proteinExistence type="predicted"/>
<evidence type="ECO:0000313" key="3">
    <source>
        <dbReference type="Proteomes" id="UP000011863"/>
    </source>
</evidence>
<reference evidence="2 3" key="1">
    <citation type="journal article" date="2013" name="Int. J. Syst. Evol. Microbiol.">
        <title>Ilumatobacter nonamiense sp. nov. and Ilumatobacter coccineum sp. nov., isolated from seashore sand.</title>
        <authorList>
            <person name="Matsumoto A."/>
            <person name="Kasai H."/>
            <person name="Matsuo Y."/>
            <person name="Shizuri Y."/>
            <person name="Ichikawa N."/>
            <person name="Fujita N."/>
            <person name="Omura S."/>
            <person name="Takahashi Y."/>
        </authorList>
    </citation>
    <scope>NUCLEOTIDE SEQUENCE [LARGE SCALE GENOMIC DNA]</scope>
    <source>
        <strain evidence="3">NBRC 103263 / KCTC 29153 / YM16-304</strain>
    </source>
</reference>
<feature type="compositionally biased region" description="Basic and acidic residues" evidence="1">
    <location>
        <begin position="43"/>
        <end position="56"/>
    </location>
</feature>
<sequence>MIYVIIGIIVVVAVVLLVVRNLRGPSDPVDSFRRQIDALSPEARRPTVDQVRRVDEDSGETEQNGS</sequence>